<feature type="transmembrane region" description="Helical" evidence="1">
    <location>
        <begin position="154"/>
        <end position="172"/>
    </location>
</feature>
<gene>
    <name evidence="2" type="ORF">HA50_21200</name>
</gene>
<name>A0A1X1EK07_PANCY</name>
<keyword evidence="3" id="KW-1185">Reference proteome</keyword>
<evidence type="ECO:0000256" key="1">
    <source>
        <dbReference type="SAM" id="Phobius"/>
    </source>
</evidence>
<feature type="transmembrane region" description="Helical" evidence="1">
    <location>
        <begin position="179"/>
        <end position="196"/>
    </location>
</feature>
<dbReference type="AlphaFoldDB" id="A0A1X1EK07"/>
<dbReference type="InterPro" id="IPR008875">
    <property type="entry name" value="TraX"/>
</dbReference>
<dbReference type="OrthoDB" id="6596894at2"/>
<dbReference type="RefSeq" id="WP_084878858.1">
    <property type="nucleotide sequence ID" value="NZ_JAGGMY010000006.1"/>
</dbReference>
<feature type="transmembrane region" description="Helical" evidence="1">
    <location>
        <begin position="50"/>
        <end position="70"/>
    </location>
</feature>
<accession>A0A1X1EK07</accession>
<reference evidence="2 3" key="1">
    <citation type="journal article" date="2017" name="Antonie Van Leeuwenhoek">
        <title>Phylogenomic resolution of the bacterial genus Pantoea and its relationship with Erwinia and Tatumella.</title>
        <authorList>
            <person name="Palmer M."/>
            <person name="Steenkamp E.T."/>
            <person name="Coetzee M.P."/>
            <person name="Chan W.Y."/>
            <person name="van Zyl E."/>
            <person name="De Maayer P."/>
            <person name="Coutinho T.A."/>
            <person name="Blom J."/>
            <person name="Smits T.H."/>
            <person name="Duffy B."/>
            <person name="Venter S.N."/>
        </authorList>
    </citation>
    <scope>NUCLEOTIDE SEQUENCE [LARGE SCALE GENOMIC DNA]</scope>
    <source>
        <strain evidence="2 3">LMG 2657</strain>
    </source>
</reference>
<evidence type="ECO:0008006" key="4">
    <source>
        <dbReference type="Google" id="ProtNLM"/>
    </source>
</evidence>
<protein>
    <recommendedName>
        <fullName evidence="4">TraX family protein</fullName>
    </recommendedName>
</protein>
<keyword evidence="1" id="KW-0812">Transmembrane</keyword>
<keyword evidence="1" id="KW-1133">Transmembrane helix</keyword>
<feature type="transmembrane region" description="Helical" evidence="1">
    <location>
        <begin position="236"/>
        <end position="256"/>
    </location>
</feature>
<evidence type="ECO:0000313" key="3">
    <source>
        <dbReference type="Proteomes" id="UP000193749"/>
    </source>
</evidence>
<dbReference type="Proteomes" id="UP000193749">
    <property type="component" value="Unassembled WGS sequence"/>
</dbReference>
<dbReference type="EMBL" id="MLJI01000002">
    <property type="protein sequence ID" value="ORM89173.1"/>
    <property type="molecule type" value="Genomic_DNA"/>
</dbReference>
<organism evidence="2 3">
    <name type="scientific">Pantoea cypripedii</name>
    <name type="common">Pectobacterium cypripedii</name>
    <name type="synonym">Erwinia cypripedii</name>
    <dbReference type="NCBI Taxonomy" id="55209"/>
    <lineage>
        <taxon>Bacteria</taxon>
        <taxon>Pseudomonadati</taxon>
        <taxon>Pseudomonadota</taxon>
        <taxon>Gammaproteobacteria</taxon>
        <taxon>Enterobacterales</taxon>
        <taxon>Erwiniaceae</taxon>
        <taxon>Pantoea</taxon>
    </lineage>
</organism>
<dbReference type="Pfam" id="PF05857">
    <property type="entry name" value="TraX"/>
    <property type="match status" value="1"/>
</dbReference>
<sequence length="258" mass="28369">MHALLTSLRFPSPFDQVKSLSPFQADIIKTIALAAMLADHINTILLNGRSALLSAIGHIAFPLFTIIWAANLPDDAVRLRQRARRLWLWAMATQPLFWLAFMMKGQSWLALNILFAYAGCTQMLSWASRWGVNGAMAGLAVLLLLAWPLTPASYGIPGVVFCLLCMAARCINAVAESRLFLLLVLAALAWLNTPGSGYENTFMYDLLPTLAVPLLIIAAVAALPHVSATRLWPRRFFYHAYAGHLTLLGVLAVMPVRV</sequence>
<feature type="transmembrane region" description="Helical" evidence="1">
    <location>
        <begin position="202"/>
        <end position="224"/>
    </location>
</feature>
<keyword evidence="1" id="KW-0472">Membrane</keyword>
<evidence type="ECO:0000313" key="2">
    <source>
        <dbReference type="EMBL" id="ORM89173.1"/>
    </source>
</evidence>
<proteinExistence type="predicted"/>
<comment type="caution">
    <text evidence="2">The sequence shown here is derived from an EMBL/GenBank/DDBJ whole genome shotgun (WGS) entry which is preliminary data.</text>
</comment>